<dbReference type="RefSeq" id="WP_023385835.1">
    <property type="nucleotide sequence ID" value="NZ_AXUN02000146.1"/>
</dbReference>
<dbReference type="InterPro" id="IPR020546">
    <property type="entry name" value="ATP_synth_F1_dsu/esu_N"/>
</dbReference>
<dbReference type="SUPFAM" id="SSF51344">
    <property type="entry name" value="Epsilon subunit of F1F0-ATP synthase N-terminal domain"/>
    <property type="match status" value="1"/>
</dbReference>
<evidence type="ECO:0000256" key="8">
    <source>
        <dbReference type="HAMAP-Rule" id="MF_00530"/>
    </source>
</evidence>
<keyword evidence="4 8" id="KW-1003">Cell membrane</keyword>
<dbReference type="GO" id="GO:0005524">
    <property type="term" value="F:ATP binding"/>
    <property type="evidence" value="ECO:0007669"/>
    <property type="project" value="UniProtKB-UniRule"/>
</dbReference>
<dbReference type="EMBL" id="AXUN02000146">
    <property type="protein sequence ID" value="ETA81201.1"/>
    <property type="molecule type" value="Genomic_DNA"/>
</dbReference>
<dbReference type="GO" id="GO:0012505">
    <property type="term" value="C:endomembrane system"/>
    <property type="evidence" value="ECO:0007669"/>
    <property type="project" value="UniProtKB-SubCell"/>
</dbReference>
<keyword evidence="7 8" id="KW-0139">CF(1)</keyword>
<comment type="subcellular location">
    <subcellularLocation>
        <location evidence="8">Cell membrane</location>
        <topology evidence="8">Peripheral membrane protein</topology>
    </subcellularLocation>
    <subcellularLocation>
        <location evidence="1">Endomembrane system</location>
        <topology evidence="1">Peripheral membrane protein</topology>
    </subcellularLocation>
</comment>
<feature type="domain" description="ATP synthase F1 complex delta/epsilon subunit N-terminal" evidence="9">
    <location>
        <begin position="11"/>
        <end position="88"/>
    </location>
</feature>
<dbReference type="OrthoDB" id="9804110at2"/>
<dbReference type="GO" id="GO:0016787">
    <property type="term" value="F:hydrolase activity"/>
    <property type="evidence" value="ECO:0007669"/>
    <property type="project" value="UniProtKB-KW"/>
</dbReference>
<evidence type="ECO:0000313" key="10">
    <source>
        <dbReference type="EMBL" id="ETA81201.1"/>
    </source>
</evidence>
<evidence type="ECO:0000256" key="3">
    <source>
        <dbReference type="ARBA" id="ARBA00022448"/>
    </source>
</evidence>
<sequence>MPKGLKGKDDMRIRVIVPNGMVLEREALKITAPGTEGFFQVLPRHVSSSWSLRQGVLTVLGEDGEEHMAIDEGFLVKQDDLVIVTCLRAMRGESLETLLESVDRSFRETEEKEQQLKEVLVKLETETLKSFMDLG</sequence>
<comment type="subunit">
    <text evidence="8">F-type ATPases have 2 components, CF(1) - the catalytic core - and CF(0) - the membrane proton channel. CF(1) has five subunits: alpha(3), beta(3), gamma(1), delta(1), epsilon(1). CF(0) has three main subunits: a, b and c.</text>
</comment>
<keyword evidence="5 8" id="KW-0406">Ion transport</keyword>
<comment type="caution">
    <text evidence="10">The sequence shown here is derived from an EMBL/GenBank/DDBJ whole genome shotgun (WGS) entry which is preliminary data.</text>
</comment>
<dbReference type="InterPro" id="IPR001469">
    <property type="entry name" value="ATP_synth_F1_dsu/esu"/>
</dbReference>
<evidence type="ECO:0000256" key="2">
    <source>
        <dbReference type="ARBA" id="ARBA00005712"/>
    </source>
</evidence>
<dbReference type="HAMAP" id="MF_00530">
    <property type="entry name" value="ATP_synth_epsil_bac"/>
    <property type="match status" value="1"/>
</dbReference>
<evidence type="ECO:0000256" key="1">
    <source>
        <dbReference type="ARBA" id="ARBA00004184"/>
    </source>
</evidence>
<keyword evidence="8" id="KW-0066">ATP synthesis</keyword>
<evidence type="ECO:0000313" key="11">
    <source>
        <dbReference type="Proteomes" id="UP000017747"/>
    </source>
</evidence>
<dbReference type="InterPro" id="IPR036771">
    <property type="entry name" value="ATPsynth_dsu/esu_N"/>
</dbReference>
<proteinExistence type="inferred from homology"/>
<evidence type="ECO:0000259" key="9">
    <source>
        <dbReference type="Pfam" id="PF02823"/>
    </source>
</evidence>
<organism evidence="10 11">
    <name type="scientific">Youngiibacter fragilis 232.1</name>
    <dbReference type="NCBI Taxonomy" id="994573"/>
    <lineage>
        <taxon>Bacteria</taxon>
        <taxon>Bacillati</taxon>
        <taxon>Bacillota</taxon>
        <taxon>Clostridia</taxon>
        <taxon>Eubacteriales</taxon>
        <taxon>Clostridiaceae</taxon>
        <taxon>Youngiibacter</taxon>
    </lineage>
</organism>
<dbReference type="Pfam" id="PF02823">
    <property type="entry name" value="ATP-synt_DE_N"/>
    <property type="match status" value="1"/>
</dbReference>
<dbReference type="eggNOG" id="COG0355">
    <property type="taxonomic scope" value="Bacteria"/>
</dbReference>
<name>V7I7F1_9CLOT</name>
<gene>
    <name evidence="8" type="primary">atpC</name>
    <name evidence="10" type="ORF">T472_0207730</name>
</gene>
<reference evidence="10 11" key="1">
    <citation type="journal article" date="2014" name="Genome Announc.">
        <title>Genome Sequence of Youngiibacter fragilis, the Type Strain of the Genus Youngiibacter.</title>
        <authorList>
            <person name="Wawrik C.B."/>
            <person name="Callaghan A.V."/>
            <person name="Stamps B.W."/>
            <person name="Wawrik B."/>
        </authorList>
    </citation>
    <scope>NUCLEOTIDE SEQUENCE [LARGE SCALE GENOMIC DNA]</scope>
    <source>
        <strain evidence="10 11">232.1</strain>
    </source>
</reference>
<dbReference type="GO" id="GO:0045259">
    <property type="term" value="C:proton-transporting ATP synthase complex"/>
    <property type="evidence" value="ECO:0007669"/>
    <property type="project" value="UniProtKB-KW"/>
</dbReference>
<keyword evidence="11" id="KW-1185">Reference proteome</keyword>
<keyword evidence="10" id="KW-0378">Hydrolase</keyword>
<dbReference type="GO" id="GO:0005886">
    <property type="term" value="C:plasma membrane"/>
    <property type="evidence" value="ECO:0007669"/>
    <property type="project" value="UniProtKB-SubCell"/>
</dbReference>
<dbReference type="AlphaFoldDB" id="V7I7F1"/>
<keyword evidence="8" id="KW-0375">Hydrogen ion transport</keyword>
<keyword evidence="3 8" id="KW-0813">Transport</keyword>
<comment type="function">
    <text evidence="8">Produces ATP from ADP in the presence of a proton gradient across the membrane.</text>
</comment>
<dbReference type="Proteomes" id="UP000017747">
    <property type="component" value="Unassembled WGS sequence"/>
</dbReference>
<evidence type="ECO:0000256" key="7">
    <source>
        <dbReference type="ARBA" id="ARBA00023196"/>
    </source>
</evidence>
<accession>V7I7F1</accession>
<evidence type="ECO:0000256" key="6">
    <source>
        <dbReference type="ARBA" id="ARBA00023136"/>
    </source>
</evidence>
<comment type="similarity">
    <text evidence="2 8">Belongs to the ATPase epsilon chain family.</text>
</comment>
<evidence type="ECO:0000256" key="4">
    <source>
        <dbReference type="ARBA" id="ARBA00022475"/>
    </source>
</evidence>
<keyword evidence="6 8" id="KW-0472">Membrane</keyword>
<dbReference type="GO" id="GO:0046933">
    <property type="term" value="F:proton-transporting ATP synthase activity, rotational mechanism"/>
    <property type="evidence" value="ECO:0007669"/>
    <property type="project" value="UniProtKB-UniRule"/>
</dbReference>
<dbReference type="Gene3D" id="2.60.15.10">
    <property type="entry name" value="F0F1 ATP synthase delta/epsilon subunit, N-terminal"/>
    <property type="match status" value="1"/>
</dbReference>
<evidence type="ECO:0000256" key="5">
    <source>
        <dbReference type="ARBA" id="ARBA00023065"/>
    </source>
</evidence>
<protein>
    <recommendedName>
        <fullName evidence="8">ATP synthase epsilon chain</fullName>
    </recommendedName>
    <alternativeName>
        <fullName evidence="8">ATP synthase F1 sector epsilon subunit</fullName>
    </alternativeName>
    <alternativeName>
        <fullName evidence="8">F-ATPase epsilon subunit</fullName>
    </alternativeName>
</protein>
<dbReference type="STRING" id="994573.T472_0207730"/>